<dbReference type="OMA" id="CSGWRAK"/>
<keyword evidence="3" id="KW-1185">Reference proteome</keyword>
<dbReference type="CDD" id="cd07713">
    <property type="entry name" value="DHPS-like_MBL-fold"/>
    <property type="match status" value="1"/>
</dbReference>
<dbReference type="AlphaFoldDB" id="A0A0D2PKW2"/>
<dbReference type="STRING" id="945553.A0A0D2PKW2"/>
<feature type="domain" description="Metallo-beta-lactamase" evidence="1">
    <location>
        <begin position="57"/>
        <end position="127"/>
    </location>
</feature>
<dbReference type="InterPro" id="IPR041712">
    <property type="entry name" value="DHPS-like_MBL-fold"/>
</dbReference>
<dbReference type="GO" id="GO:0016740">
    <property type="term" value="F:transferase activity"/>
    <property type="evidence" value="ECO:0007669"/>
    <property type="project" value="TreeGrafter"/>
</dbReference>
<sequence length="344" mass="37251">MTKLPPGFTHELPQHLQQHNHGVFDEQKEVPVLDFDRFCCRAHGFSALIETWQDSEGPSQLTLFDTGPDSLSLARNADAMNIPVERIDRVVISHWHSDHTGGLLSFLRLRSARSINVPPSCVVDVHPDRPIARGIAPGPGYDSVICALPPDPTFAAIEKASGRVEAHAEGHCVAADTVYVSGGIPRVTEYEVGILGGMRWVEGAGKPEQRGKWIKDGLITDERYVAIDVIGKGLVIFSACSHAGIVNVVKDAVECFKRPIYMIIGGLHLAGPEFGPRIPMTVDFLSSKLKPSPMYILPMHCSGFQAKVALEAEFGEGCVPAGVGIKIDVVGDSEADKTVFPPTY</sequence>
<reference evidence="3" key="1">
    <citation type="submission" date="2014-04" db="EMBL/GenBank/DDBJ databases">
        <title>Evolutionary Origins and Diversification of the Mycorrhizal Mutualists.</title>
        <authorList>
            <consortium name="DOE Joint Genome Institute"/>
            <consortium name="Mycorrhizal Genomics Consortium"/>
            <person name="Kohler A."/>
            <person name="Kuo A."/>
            <person name="Nagy L.G."/>
            <person name="Floudas D."/>
            <person name="Copeland A."/>
            <person name="Barry K.W."/>
            <person name="Cichocki N."/>
            <person name="Veneault-Fourrey C."/>
            <person name="LaButti K."/>
            <person name="Lindquist E.A."/>
            <person name="Lipzen A."/>
            <person name="Lundell T."/>
            <person name="Morin E."/>
            <person name="Murat C."/>
            <person name="Riley R."/>
            <person name="Ohm R."/>
            <person name="Sun H."/>
            <person name="Tunlid A."/>
            <person name="Henrissat B."/>
            <person name="Grigoriev I.V."/>
            <person name="Hibbett D.S."/>
            <person name="Martin F."/>
        </authorList>
    </citation>
    <scope>NUCLEOTIDE SEQUENCE [LARGE SCALE GENOMIC DNA]</scope>
    <source>
        <strain evidence="3">FD-334 SS-4</strain>
    </source>
</reference>
<proteinExistence type="predicted"/>
<protein>
    <recommendedName>
        <fullName evidence="1">Metallo-beta-lactamase domain-containing protein</fullName>
    </recommendedName>
</protein>
<dbReference type="InterPro" id="IPR036866">
    <property type="entry name" value="RibonucZ/Hydroxyglut_hydro"/>
</dbReference>
<name>A0A0D2PKW2_HYPSF</name>
<evidence type="ECO:0000259" key="1">
    <source>
        <dbReference type="Pfam" id="PF00753"/>
    </source>
</evidence>
<evidence type="ECO:0000313" key="2">
    <source>
        <dbReference type="EMBL" id="KJA29011.1"/>
    </source>
</evidence>
<dbReference type="PANTHER" id="PTHR13754">
    <property type="entry name" value="METALLO-BETA-LACTAMASE SUPERFAMILY PROTEIN"/>
    <property type="match status" value="1"/>
</dbReference>
<gene>
    <name evidence="2" type="ORF">HYPSUDRAFT_128107</name>
</gene>
<organism evidence="2 3">
    <name type="scientific">Hypholoma sublateritium (strain FD-334 SS-4)</name>
    <dbReference type="NCBI Taxonomy" id="945553"/>
    <lineage>
        <taxon>Eukaryota</taxon>
        <taxon>Fungi</taxon>
        <taxon>Dikarya</taxon>
        <taxon>Basidiomycota</taxon>
        <taxon>Agaricomycotina</taxon>
        <taxon>Agaricomycetes</taxon>
        <taxon>Agaricomycetidae</taxon>
        <taxon>Agaricales</taxon>
        <taxon>Agaricineae</taxon>
        <taxon>Strophariaceae</taxon>
        <taxon>Hypholoma</taxon>
    </lineage>
</organism>
<dbReference type="OrthoDB" id="1470350at2759"/>
<dbReference type="EMBL" id="KN817520">
    <property type="protein sequence ID" value="KJA29011.1"/>
    <property type="molecule type" value="Genomic_DNA"/>
</dbReference>
<dbReference type="InterPro" id="IPR001279">
    <property type="entry name" value="Metallo-B-lactamas"/>
</dbReference>
<evidence type="ECO:0000313" key="3">
    <source>
        <dbReference type="Proteomes" id="UP000054270"/>
    </source>
</evidence>
<dbReference type="Pfam" id="PF00753">
    <property type="entry name" value="Lactamase_B"/>
    <property type="match status" value="1"/>
</dbReference>
<dbReference type="SUPFAM" id="SSF56281">
    <property type="entry name" value="Metallo-hydrolase/oxidoreductase"/>
    <property type="match status" value="1"/>
</dbReference>
<dbReference type="Proteomes" id="UP000054270">
    <property type="component" value="Unassembled WGS sequence"/>
</dbReference>
<dbReference type="Gene3D" id="3.60.15.10">
    <property type="entry name" value="Ribonuclease Z/Hydroxyacylglutathione hydrolase-like"/>
    <property type="match status" value="1"/>
</dbReference>
<accession>A0A0D2PKW2</accession>
<dbReference type="PANTHER" id="PTHR13754:SF13">
    <property type="entry name" value="METALLO-BETA-LACTAMASE SUPERFAMILY PROTEIN (AFU_ORTHOLOGUE AFUA_3G07630)"/>
    <property type="match status" value="1"/>
</dbReference>
<dbReference type="InterPro" id="IPR052926">
    <property type="entry name" value="Metallo-beta-lactamase_dom"/>
</dbReference>